<dbReference type="EMBL" id="LR031874">
    <property type="protein sequence ID" value="VDD22307.1"/>
    <property type="molecule type" value="Genomic_DNA"/>
</dbReference>
<name>A0A3P6CU42_BRAOL</name>
<proteinExistence type="predicted"/>
<dbReference type="AlphaFoldDB" id="A0A3P6CU42"/>
<dbReference type="PANTHER" id="PTHR42995">
    <property type="entry name" value="ACETYL-COENZYME A CARBOXYLASE CARBOXYL TRANSFERASE SUBUNIT BETA, CHLOROPLASTIC"/>
    <property type="match status" value="1"/>
</dbReference>
<feature type="region of interest" description="Disordered" evidence="1">
    <location>
        <begin position="30"/>
        <end position="55"/>
    </location>
</feature>
<feature type="compositionally biased region" description="Basic and acidic residues" evidence="1">
    <location>
        <begin position="37"/>
        <end position="55"/>
    </location>
</feature>
<sequence length="96" mass="11447">MYKNVEMNICEECGHYLKITISERIELSIDPDTWNPMDKDRVTSSYDSVRHEDSQSRADLMMDNNVVEQLREEEHDTRTRFENMEGLFKAMIVRQT</sequence>
<reference evidence="2" key="1">
    <citation type="submission" date="2018-11" db="EMBL/GenBank/DDBJ databases">
        <authorList>
            <consortium name="Genoscope - CEA"/>
            <person name="William W."/>
        </authorList>
    </citation>
    <scope>NUCLEOTIDE SEQUENCE</scope>
</reference>
<evidence type="ECO:0000256" key="1">
    <source>
        <dbReference type="SAM" id="MobiDB-lite"/>
    </source>
</evidence>
<dbReference type="GO" id="GO:2001295">
    <property type="term" value="P:malonyl-CoA biosynthetic process"/>
    <property type="evidence" value="ECO:0007669"/>
    <property type="project" value="TreeGrafter"/>
</dbReference>
<dbReference type="PANTHER" id="PTHR42995:SF5">
    <property type="entry name" value="ACETYL-COENZYME A CARBOXYLASE CARBOXYL TRANSFERASE SUBUNIT BETA, CHLOROPLASTIC"/>
    <property type="match status" value="1"/>
</dbReference>
<dbReference type="GO" id="GO:0003989">
    <property type="term" value="F:acetyl-CoA carboxylase activity"/>
    <property type="evidence" value="ECO:0007669"/>
    <property type="project" value="TreeGrafter"/>
</dbReference>
<accession>A0A3P6CU42</accession>
<gene>
    <name evidence="2" type="ORF">BOLC2T08571H</name>
</gene>
<protein>
    <submittedName>
        <fullName evidence="2">Uncharacterized protein</fullName>
    </submittedName>
</protein>
<evidence type="ECO:0000313" key="2">
    <source>
        <dbReference type="EMBL" id="VDD22307.1"/>
    </source>
</evidence>
<dbReference type="GO" id="GO:0006633">
    <property type="term" value="P:fatty acid biosynthetic process"/>
    <property type="evidence" value="ECO:0007669"/>
    <property type="project" value="TreeGrafter"/>
</dbReference>
<dbReference type="Gene3D" id="3.90.226.10">
    <property type="entry name" value="2-enoyl-CoA Hydratase, Chain A, domain 1"/>
    <property type="match status" value="1"/>
</dbReference>
<organism evidence="2">
    <name type="scientific">Brassica oleracea</name>
    <name type="common">Wild cabbage</name>
    <dbReference type="NCBI Taxonomy" id="3712"/>
    <lineage>
        <taxon>Eukaryota</taxon>
        <taxon>Viridiplantae</taxon>
        <taxon>Streptophyta</taxon>
        <taxon>Embryophyta</taxon>
        <taxon>Tracheophyta</taxon>
        <taxon>Spermatophyta</taxon>
        <taxon>Magnoliopsida</taxon>
        <taxon>eudicotyledons</taxon>
        <taxon>Gunneridae</taxon>
        <taxon>Pentapetalae</taxon>
        <taxon>rosids</taxon>
        <taxon>malvids</taxon>
        <taxon>Brassicales</taxon>
        <taxon>Brassicaceae</taxon>
        <taxon>Brassiceae</taxon>
        <taxon>Brassica</taxon>
    </lineage>
</organism>